<accession>A0A0A9C7M6</accession>
<reference evidence="1" key="1">
    <citation type="submission" date="2014-09" db="EMBL/GenBank/DDBJ databases">
        <authorList>
            <person name="Magalhaes I.L.F."/>
            <person name="Oliveira U."/>
            <person name="Santos F.R."/>
            <person name="Vidigal T.H.D.A."/>
            <person name="Brescovit A.D."/>
            <person name="Santos A.J."/>
        </authorList>
    </citation>
    <scope>NUCLEOTIDE SEQUENCE</scope>
    <source>
        <tissue evidence="1">Shoot tissue taken approximately 20 cm above the soil surface</tissue>
    </source>
</reference>
<dbReference type="EMBL" id="GBRH01230383">
    <property type="protein sequence ID" value="JAD67512.1"/>
    <property type="molecule type" value="Transcribed_RNA"/>
</dbReference>
<protein>
    <submittedName>
        <fullName evidence="1">Uncharacterized protein</fullName>
    </submittedName>
</protein>
<evidence type="ECO:0000313" key="1">
    <source>
        <dbReference type="EMBL" id="JAD67512.1"/>
    </source>
</evidence>
<name>A0A0A9C7M6_ARUDO</name>
<sequence length="46" mass="5427">MVHRGCLRVIFFLTRKTRRLKPRYLSLQAICFASILQLELHKTGPN</sequence>
<organism evidence="1">
    <name type="scientific">Arundo donax</name>
    <name type="common">Giant reed</name>
    <name type="synonym">Donax arundinaceus</name>
    <dbReference type="NCBI Taxonomy" id="35708"/>
    <lineage>
        <taxon>Eukaryota</taxon>
        <taxon>Viridiplantae</taxon>
        <taxon>Streptophyta</taxon>
        <taxon>Embryophyta</taxon>
        <taxon>Tracheophyta</taxon>
        <taxon>Spermatophyta</taxon>
        <taxon>Magnoliopsida</taxon>
        <taxon>Liliopsida</taxon>
        <taxon>Poales</taxon>
        <taxon>Poaceae</taxon>
        <taxon>PACMAD clade</taxon>
        <taxon>Arundinoideae</taxon>
        <taxon>Arundineae</taxon>
        <taxon>Arundo</taxon>
    </lineage>
</organism>
<dbReference type="AlphaFoldDB" id="A0A0A9C7M6"/>
<proteinExistence type="predicted"/>
<reference evidence="1" key="2">
    <citation type="journal article" date="2015" name="Data Brief">
        <title>Shoot transcriptome of the giant reed, Arundo donax.</title>
        <authorList>
            <person name="Barrero R.A."/>
            <person name="Guerrero F.D."/>
            <person name="Moolhuijzen P."/>
            <person name="Goolsby J.A."/>
            <person name="Tidwell J."/>
            <person name="Bellgard S.E."/>
            <person name="Bellgard M.I."/>
        </authorList>
    </citation>
    <scope>NUCLEOTIDE SEQUENCE</scope>
    <source>
        <tissue evidence="1">Shoot tissue taken approximately 20 cm above the soil surface</tissue>
    </source>
</reference>